<dbReference type="InterPro" id="IPR001732">
    <property type="entry name" value="UDP-Glc/GDP-Man_DH_N"/>
</dbReference>
<evidence type="ECO:0000313" key="3">
    <source>
        <dbReference type="EMBL" id="HEU02705.1"/>
    </source>
</evidence>
<comment type="similarity">
    <text evidence="1">Belongs to the UDP-glucose/GDP-mannose dehydrogenase family.</text>
</comment>
<dbReference type="GO" id="GO:0016616">
    <property type="term" value="F:oxidoreductase activity, acting on the CH-OH group of donors, NAD or NADP as acceptor"/>
    <property type="evidence" value="ECO:0007669"/>
    <property type="project" value="InterPro"/>
</dbReference>
<gene>
    <name evidence="3" type="ORF">ENH89_20810</name>
</gene>
<dbReference type="PANTHER" id="PTHR43491">
    <property type="entry name" value="UDP-N-ACETYL-D-MANNOSAMINE DEHYDROGENASE"/>
    <property type="match status" value="1"/>
</dbReference>
<accession>A0A9C9NIS7</accession>
<dbReference type="Pfam" id="PF03721">
    <property type="entry name" value="UDPG_MGDP_dh_N"/>
    <property type="match status" value="1"/>
</dbReference>
<evidence type="ECO:0000259" key="2">
    <source>
        <dbReference type="Pfam" id="PF03721"/>
    </source>
</evidence>
<reference evidence="3" key="1">
    <citation type="journal article" date="2020" name="mSystems">
        <title>Genome- and Community-Level Interaction Insights into Carbon Utilization and Element Cycling Functions of Hydrothermarchaeota in Hydrothermal Sediment.</title>
        <authorList>
            <person name="Zhou Z."/>
            <person name="Liu Y."/>
            <person name="Xu W."/>
            <person name="Pan J."/>
            <person name="Luo Z.H."/>
            <person name="Li M."/>
        </authorList>
    </citation>
    <scope>NUCLEOTIDE SEQUENCE</scope>
    <source>
        <strain evidence="3">HyVt-347</strain>
    </source>
</reference>
<organism evidence="3 4">
    <name type="scientific">Aurantimonas coralicida</name>
    <dbReference type="NCBI Taxonomy" id="182270"/>
    <lineage>
        <taxon>Bacteria</taxon>
        <taxon>Pseudomonadati</taxon>
        <taxon>Pseudomonadota</taxon>
        <taxon>Alphaproteobacteria</taxon>
        <taxon>Hyphomicrobiales</taxon>
        <taxon>Aurantimonadaceae</taxon>
        <taxon>Aurantimonas</taxon>
    </lineage>
</organism>
<proteinExistence type="inferred from homology"/>
<dbReference type="GO" id="GO:0016628">
    <property type="term" value="F:oxidoreductase activity, acting on the CH-CH group of donors, NAD or NADP as acceptor"/>
    <property type="evidence" value="ECO:0007669"/>
    <property type="project" value="InterPro"/>
</dbReference>
<evidence type="ECO:0000313" key="4">
    <source>
        <dbReference type="Proteomes" id="UP000885680"/>
    </source>
</evidence>
<evidence type="ECO:0000256" key="1">
    <source>
        <dbReference type="ARBA" id="ARBA00006601"/>
    </source>
</evidence>
<dbReference type="EMBL" id="DRGN01000294">
    <property type="protein sequence ID" value="HEU02705.1"/>
    <property type="molecule type" value="Genomic_DNA"/>
</dbReference>
<dbReference type="Gene3D" id="3.40.50.720">
    <property type="entry name" value="NAD(P)-binding Rossmann-like Domain"/>
    <property type="match status" value="1"/>
</dbReference>
<protein>
    <submittedName>
        <fullName evidence="3">Vi polysaccharide biosynthesis UDP-N-acetylglucosamine C-6 dehydrogenase TviB</fullName>
    </submittedName>
</protein>
<name>A0A9C9NIS7_9HYPH</name>
<dbReference type="AlphaFoldDB" id="A0A9C9NIS7"/>
<dbReference type="Proteomes" id="UP000885680">
    <property type="component" value="Unassembled WGS sequence"/>
</dbReference>
<dbReference type="InterPro" id="IPR017476">
    <property type="entry name" value="UDP-Glc/GDP-Man"/>
</dbReference>
<sequence length="151" mass="16207">MSRNVRNLDLDDQTIAVIGLGYVGLPLAVEFGRKRRVVGFDIRHERIAELQGGRDATLEVDAAGMAAAELVTFTTNPEALKACGVFIVTVPTPIDRANRPDLGPLVRASETVGKAISEGAVVIYESTVYPGCTRDICVPILERLSGLTLNE</sequence>
<dbReference type="GO" id="GO:0051287">
    <property type="term" value="F:NAD binding"/>
    <property type="evidence" value="ECO:0007669"/>
    <property type="project" value="InterPro"/>
</dbReference>
<comment type="caution">
    <text evidence="3">The sequence shown here is derived from an EMBL/GenBank/DDBJ whole genome shotgun (WGS) entry which is preliminary data.</text>
</comment>
<dbReference type="PANTHER" id="PTHR43491:SF2">
    <property type="entry name" value="UDP-N-ACETYL-D-MANNOSAMINE DEHYDROGENASE"/>
    <property type="match status" value="1"/>
</dbReference>
<dbReference type="InterPro" id="IPR028359">
    <property type="entry name" value="UDP_ManNAc/GlcNAc_DH"/>
</dbReference>
<feature type="non-terminal residue" evidence="3">
    <location>
        <position position="151"/>
    </location>
</feature>
<dbReference type="GO" id="GO:0000271">
    <property type="term" value="P:polysaccharide biosynthetic process"/>
    <property type="evidence" value="ECO:0007669"/>
    <property type="project" value="InterPro"/>
</dbReference>
<dbReference type="SUPFAM" id="SSF51735">
    <property type="entry name" value="NAD(P)-binding Rossmann-fold domains"/>
    <property type="match status" value="1"/>
</dbReference>
<feature type="domain" description="UDP-glucose/GDP-mannose dehydrogenase N-terminal" evidence="2">
    <location>
        <begin position="14"/>
        <end position="145"/>
    </location>
</feature>
<dbReference type="InterPro" id="IPR036291">
    <property type="entry name" value="NAD(P)-bd_dom_sf"/>
</dbReference>
<dbReference type="PIRSF" id="PIRSF500136">
    <property type="entry name" value="UDP_ManNAc_DH"/>
    <property type="match status" value="1"/>
</dbReference>
<dbReference type="PIRSF" id="PIRSF000124">
    <property type="entry name" value="UDPglc_GDPman_dh"/>
    <property type="match status" value="1"/>
</dbReference>